<sequence>MPTIVKNVSFYTISGSQIMDLFLLLLLLKAARASELLVVFTLQHHTPVDPGKKYHHIYEDYTSFAQADISKKILVNADTGYMIIGSNKLVIIYSGDGSVISPFVIEQVMIHNVASFVENSAVTLQFYSWLQKTIIMACKDCRNIQPTHPDYLSQVGPKASPERCLMMRWFVWIMMSFDYQIKDIMVLEDQYMMKYEGSGQIPL</sequence>
<organism evidence="1 2">
    <name type="scientific">Fistulina hepatica ATCC 64428</name>
    <dbReference type="NCBI Taxonomy" id="1128425"/>
    <lineage>
        <taxon>Eukaryota</taxon>
        <taxon>Fungi</taxon>
        <taxon>Dikarya</taxon>
        <taxon>Basidiomycota</taxon>
        <taxon>Agaricomycotina</taxon>
        <taxon>Agaricomycetes</taxon>
        <taxon>Agaricomycetidae</taxon>
        <taxon>Agaricales</taxon>
        <taxon>Fistulinaceae</taxon>
        <taxon>Fistulina</taxon>
    </lineage>
</organism>
<keyword evidence="2" id="KW-1185">Reference proteome</keyword>
<evidence type="ECO:0000313" key="2">
    <source>
        <dbReference type="Proteomes" id="UP000054144"/>
    </source>
</evidence>
<reference evidence="1 2" key="1">
    <citation type="journal article" date="2015" name="Fungal Genet. Biol.">
        <title>Evolution of novel wood decay mechanisms in Agaricales revealed by the genome sequences of Fistulina hepatica and Cylindrobasidium torrendii.</title>
        <authorList>
            <person name="Floudas D."/>
            <person name="Held B.W."/>
            <person name="Riley R."/>
            <person name="Nagy L.G."/>
            <person name="Koehler G."/>
            <person name="Ransdell A.S."/>
            <person name="Younus H."/>
            <person name="Chow J."/>
            <person name="Chiniquy J."/>
            <person name="Lipzen A."/>
            <person name="Tritt A."/>
            <person name="Sun H."/>
            <person name="Haridas S."/>
            <person name="LaButti K."/>
            <person name="Ohm R.A."/>
            <person name="Kues U."/>
            <person name="Blanchette R.A."/>
            <person name="Grigoriev I.V."/>
            <person name="Minto R.E."/>
            <person name="Hibbett D.S."/>
        </authorList>
    </citation>
    <scope>NUCLEOTIDE SEQUENCE [LARGE SCALE GENOMIC DNA]</scope>
    <source>
        <strain evidence="1 2">ATCC 64428</strain>
    </source>
</reference>
<protein>
    <submittedName>
        <fullName evidence="1">Uncharacterized protein</fullName>
    </submittedName>
</protein>
<dbReference type="EMBL" id="KN881931">
    <property type="protein sequence ID" value="KIY47610.1"/>
    <property type="molecule type" value="Genomic_DNA"/>
</dbReference>
<name>A0A0D7AA95_9AGAR</name>
<accession>A0A0D7AA95</accession>
<dbReference type="Proteomes" id="UP000054144">
    <property type="component" value="Unassembled WGS sequence"/>
</dbReference>
<evidence type="ECO:0000313" key="1">
    <source>
        <dbReference type="EMBL" id="KIY47610.1"/>
    </source>
</evidence>
<dbReference type="OrthoDB" id="3049154at2759"/>
<dbReference type="AlphaFoldDB" id="A0A0D7AA95"/>
<gene>
    <name evidence="1" type="ORF">FISHEDRAFT_59573</name>
</gene>
<proteinExistence type="predicted"/>